<dbReference type="InterPro" id="IPR011009">
    <property type="entry name" value="Kinase-like_dom_sf"/>
</dbReference>
<accession>A0A9W9GJ74</accession>
<reference evidence="6" key="1">
    <citation type="submission" date="2022-11" db="EMBL/GenBank/DDBJ databases">
        <authorList>
            <person name="Petersen C."/>
        </authorList>
    </citation>
    <scope>NUCLEOTIDE SEQUENCE</scope>
    <source>
        <strain evidence="6">IBT 22155</strain>
    </source>
</reference>
<dbReference type="EMBL" id="JAPQKL010000008">
    <property type="protein sequence ID" value="KAJ5120839.1"/>
    <property type="molecule type" value="Genomic_DNA"/>
</dbReference>
<keyword evidence="3" id="KW-0067">ATP-binding</keyword>
<dbReference type="GO" id="GO:0005524">
    <property type="term" value="F:ATP binding"/>
    <property type="evidence" value="ECO:0007669"/>
    <property type="project" value="UniProtKB-KW"/>
</dbReference>
<feature type="domain" description="Protein kinase" evidence="5">
    <location>
        <begin position="107"/>
        <end position="250"/>
    </location>
</feature>
<dbReference type="InterPro" id="IPR000719">
    <property type="entry name" value="Prot_kinase_dom"/>
</dbReference>
<keyword evidence="2" id="KW-0547">Nucleotide-binding</keyword>
<evidence type="ECO:0000259" key="5">
    <source>
        <dbReference type="PROSITE" id="PS50011"/>
    </source>
</evidence>
<dbReference type="PANTHER" id="PTHR45832">
    <property type="entry name" value="SERINE/THREONINE-PROTEIN KINASE SAMKA-RELATED-RELATED"/>
    <property type="match status" value="1"/>
</dbReference>
<gene>
    <name evidence="6" type="ORF">N7515_010227</name>
</gene>
<feature type="region of interest" description="Disordered" evidence="4">
    <location>
        <begin position="74"/>
        <end position="103"/>
    </location>
</feature>
<protein>
    <recommendedName>
        <fullName evidence="5">Protein kinase domain-containing protein</fullName>
    </recommendedName>
</protein>
<dbReference type="Proteomes" id="UP001149079">
    <property type="component" value="Unassembled WGS sequence"/>
</dbReference>
<reference evidence="6" key="2">
    <citation type="journal article" date="2023" name="IMA Fungus">
        <title>Comparative genomic study of the Penicillium genus elucidates a diverse pangenome and 15 lateral gene transfer events.</title>
        <authorList>
            <person name="Petersen C."/>
            <person name="Sorensen T."/>
            <person name="Nielsen M.R."/>
            <person name="Sondergaard T.E."/>
            <person name="Sorensen J.L."/>
            <person name="Fitzpatrick D.A."/>
            <person name="Frisvad J.C."/>
            <person name="Nielsen K.L."/>
        </authorList>
    </citation>
    <scope>NUCLEOTIDE SEQUENCE</scope>
    <source>
        <strain evidence="6">IBT 22155</strain>
    </source>
</reference>
<evidence type="ECO:0000256" key="2">
    <source>
        <dbReference type="ARBA" id="ARBA00022741"/>
    </source>
</evidence>
<comment type="caution">
    <text evidence="6">The sequence shown here is derived from an EMBL/GenBank/DDBJ whole genome shotgun (WGS) entry which is preliminary data.</text>
</comment>
<organism evidence="6 7">
    <name type="scientific">Penicillium bovifimosum</name>
    <dbReference type="NCBI Taxonomy" id="126998"/>
    <lineage>
        <taxon>Eukaryota</taxon>
        <taxon>Fungi</taxon>
        <taxon>Dikarya</taxon>
        <taxon>Ascomycota</taxon>
        <taxon>Pezizomycotina</taxon>
        <taxon>Eurotiomycetes</taxon>
        <taxon>Eurotiomycetidae</taxon>
        <taxon>Eurotiales</taxon>
        <taxon>Aspergillaceae</taxon>
        <taxon>Penicillium</taxon>
    </lineage>
</organism>
<dbReference type="GO" id="GO:0004672">
    <property type="term" value="F:protein kinase activity"/>
    <property type="evidence" value="ECO:0007669"/>
    <property type="project" value="InterPro"/>
</dbReference>
<dbReference type="SUPFAM" id="SSF56112">
    <property type="entry name" value="Protein kinase-like (PK-like)"/>
    <property type="match status" value="1"/>
</dbReference>
<name>A0A9W9GJ74_9EURO</name>
<dbReference type="RefSeq" id="XP_056517343.1">
    <property type="nucleotide sequence ID" value="XM_056670970.1"/>
</dbReference>
<comment type="similarity">
    <text evidence="1">Belongs to the protein kinase superfamily. STE Ser/Thr protein kinase family. STE20 subfamily.</text>
</comment>
<dbReference type="Gene3D" id="1.10.510.10">
    <property type="entry name" value="Transferase(Phosphotransferase) domain 1"/>
    <property type="match status" value="1"/>
</dbReference>
<dbReference type="InterPro" id="IPR051931">
    <property type="entry name" value="PAK3-like"/>
</dbReference>
<dbReference type="PROSITE" id="PS50011">
    <property type="entry name" value="PROTEIN_KINASE_DOM"/>
    <property type="match status" value="1"/>
</dbReference>
<evidence type="ECO:0000256" key="3">
    <source>
        <dbReference type="ARBA" id="ARBA00022840"/>
    </source>
</evidence>
<evidence type="ECO:0000256" key="1">
    <source>
        <dbReference type="ARBA" id="ARBA00008874"/>
    </source>
</evidence>
<dbReference type="Pfam" id="PF00069">
    <property type="entry name" value="Pkinase"/>
    <property type="match status" value="1"/>
</dbReference>
<dbReference type="AlphaFoldDB" id="A0A9W9GJ74"/>
<proteinExistence type="inferred from homology"/>
<evidence type="ECO:0000256" key="4">
    <source>
        <dbReference type="SAM" id="MobiDB-lite"/>
    </source>
</evidence>
<dbReference type="GeneID" id="81410141"/>
<feature type="compositionally biased region" description="Basic and acidic residues" evidence="4">
    <location>
        <begin position="81"/>
        <end position="96"/>
    </location>
</feature>
<sequence>MARDVICDTGKVANADFLMCLSFKEIIKRCRIELMIKYVAFGISRLLTLVNSTMGEMGQLEDWNDNSLTAIADNKPNRQCGDPDRHGHGLSSERHGLPHPGHPTQKYSMNWKVDQAGCGWLSLGNYFGYSTVLIKKKTADKKHTSVSKLQVALHTNIVGLVEAFYDSKATYLVYNYHGFAVSLSQVGSTPAVQLSEIDLASICRSVLKGLEYIHEELLIVHGRIDCDNIILCSDGGIKIAWLMMVPGPWS</sequence>
<keyword evidence="7" id="KW-1185">Reference proteome</keyword>
<evidence type="ECO:0000313" key="6">
    <source>
        <dbReference type="EMBL" id="KAJ5120839.1"/>
    </source>
</evidence>
<dbReference type="PANTHER" id="PTHR45832:SF22">
    <property type="entry name" value="SERINE_THREONINE-PROTEIN KINASE SAMKA-RELATED"/>
    <property type="match status" value="1"/>
</dbReference>
<dbReference type="OrthoDB" id="4062651at2759"/>
<evidence type="ECO:0000313" key="7">
    <source>
        <dbReference type="Proteomes" id="UP001149079"/>
    </source>
</evidence>